<dbReference type="Gene3D" id="3.40.50.12610">
    <property type="match status" value="1"/>
</dbReference>
<dbReference type="Proteomes" id="UP000678499">
    <property type="component" value="Unassembled WGS sequence"/>
</dbReference>
<dbReference type="EMBL" id="CAJPEX010000582">
    <property type="protein sequence ID" value="CAG0916402.1"/>
    <property type="molecule type" value="Genomic_DNA"/>
</dbReference>
<dbReference type="Pfam" id="PF02516">
    <property type="entry name" value="STT3"/>
    <property type="match status" value="1"/>
</dbReference>
<dbReference type="OrthoDB" id="10261066at2759"/>
<evidence type="ECO:0000256" key="7">
    <source>
        <dbReference type="ARBA" id="ARBA00022676"/>
    </source>
</evidence>
<evidence type="ECO:0000313" key="21">
    <source>
        <dbReference type="EMBL" id="CAD7276250.1"/>
    </source>
</evidence>
<evidence type="ECO:0000256" key="9">
    <source>
        <dbReference type="ARBA" id="ARBA00022692"/>
    </source>
</evidence>
<feature type="transmembrane region" description="Helical" evidence="18">
    <location>
        <begin position="305"/>
        <end position="331"/>
    </location>
</feature>
<feature type="domain" description="Oligosaccharyl transferase STT3 N-terminal" evidence="19">
    <location>
        <begin position="25"/>
        <end position="424"/>
    </location>
</feature>
<dbReference type="EC" id="2.4.99.18" evidence="6"/>
<protein>
    <recommendedName>
        <fullName evidence="6">dolichyl-diphosphooligosaccharide--protein glycotransferase</fullName>
        <ecNumber evidence="6">2.4.99.18</ecNumber>
    </recommendedName>
</protein>
<dbReference type="EMBL" id="OA882619">
    <property type="protein sequence ID" value="CAD7276250.1"/>
    <property type="molecule type" value="Genomic_DNA"/>
</dbReference>
<name>A0A7R9BJ04_9CRUS</name>
<feature type="transmembrane region" description="Helical" evidence="18">
    <location>
        <begin position="275"/>
        <end position="293"/>
    </location>
</feature>
<dbReference type="GO" id="GO:0046872">
    <property type="term" value="F:metal ion binding"/>
    <property type="evidence" value="ECO:0007669"/>
    <property type="project" value="UniProtKB-KW"/>
</dbReference>
<keyword evidence="8" id="KW-0808">Transferase</keyword>
<feature type="transmembrane region" description="Helical" evidence="18">
    <location>
        <begin position="243"/>
        <end position="263"/>
    </location>
</feature>
<dbReference type="PANTHER" id="PTHR13872:SF1">
    <property type="entry name" value="DOLICHYL-DIPHOSPHOOLIGOSACCHARIDE--PROTEIN GLYCOSYLTRANSFERASE SUBUNIT STT3B"/>
    <property type="match status" value="1"/>
</dbReference>
<dbReference type="UniPathway" id="UPA00378"/>
<dbReference type="GO" id="GO:0004579">
    <property type="term" value="F:dolichyl-diphosphooligosaccharide-protein glycotransferase activity"/>
    <property type="evidence" value="ECO:0007669"/>
    <property type="project" value="UniProtKB-EC"/>
</dbReference>
<feature type="transmembrane region" description="Helical" evidence="18">
    <location>
        <begin position="393"/>
        <end position="411"/>
    </location>
</feature>
<feature type="transmembrane region" description="Helical" evidence="18">
    <location>
        <begin position="417"/>
        <end position="437"/>
    </location>
</feature>
<dbReference type="PANTHER" id="PTHR13872">
    <property type="entry name" value="DOLICHYL-DIPHOSPHOOLIGOSACCHARIDE--PROTEIN GLYCOSYLTRANSFERASE SUBUNIT"/>
    <property type="match status" value="1"/>
</dbReference>
<gene>
    <name evidence="21" type="ORF">NMOB1V02_LOCUS4022</name>
</gene>
<evidence type="ECO:0000259" key="19">
    <source>
        <dbReference type="Pfam" id="PF02516"/>
    </source>
</evidence>
<keyword evidence="9 18" id="KW-0812">Transmembrane</keyword>
<evidence type="ECO:0000256" key="2">
    <source>
        <dbReference type="ARBA" id="ARBA00001946"/>
    </source>
</evidence>
<evidence type="ECO:0000256" key="17">
    <source>
        <dbReference type="ARBA" id="ARBA00048829"/>
    </source>
</evidence>
<accession>A0A7R9BJ04</accession>
<evidence type="ECO:0000256" key="5">
    <source>
        <dbReference type="ARBA" id="ARBA00010810"/>
    </source>
</evidence>
<dbReference type="GO" id="GO:0043687">
    <property type="term" value="P:post-translational protein modification"/>
    <property type="evidence" value="ECO:0007669"/>
    <property type="project" value="TreeGrafter"/>
</dbReference>
<feature type="domain" description="STT3/PglB/AglB core" evidence="20">
    <location>
        <begin position="575"/>
        <end position="632"/>
    </location>
</feature>
<evidence type="ECO:0000256" key="8">
    <source>
        <dbReference type="ARBA" id="ARBA00022679"/>
    </source>
</evidence>
<dbReference type="InterPro" id="IPR048999">
    <property type="entry name" value="STT3-PglB_core"/>
</dbReference>
<evidence type="ECO:0000256" key="12">
    <source>
        <dbReference type="ARBA" id="ARBA00022842"/>
    </source>
</evidence>
<feature type="transmembrane region" description="Helical" evidence="18">
    <location>
        <begin position="20"/>
        <end position="38"/>
    </location>
</feature>
<keyword evidence="11" id="KW-0256">Endoplasmic reticulum</keyword>
<keyword evidence="10" id="KW-0479">Metal-binding</keyword>
<comment type="cofactor">
    <cofactor evidence="1">
        <name>Mn(2+)</name>
        <dbReference type="ChEBI" id="CHEBI:29035"/>
    </cofactor>
</comment>
<keyword evidence="16" id="KW-0464">Manganese</keyword>
<feature type="transmembrane region" description="Helical" evidence="18">
    <location>
        <begin position="513"/>
        <end position="533"/>
    </location>
</feature>
<comment type="subcellular location">
    <subcellularLocation>
        <location evidence="3">Endoplasmic reticulum membrane</location>
        <topology evidence="3">Multi-pass membrane protein</topology>
    </subcellularLocation>
</comment>
<feature type="transmembrane region" description="Helical" evidence="18">
    <location>
        <begin position="172"/>
        <end position="190"/>
    </location>
</feature>
<evidence type="ECO:0000256" key="6">
    <source>
        <dbReference type="ARBA" id="ARBA00012605"/>
    </source>
</evidence>
<evidence type="ECO:0000259" key="20">
    <source>
        <dbReference type="Pfam" id="PF21436"/>
    </source>
</evidence>
<proteinExistence type="inferred from homology"/>
<keyword evidence="22" id="KW-1185">Reference proteome</keyword>
<feature type="transmembrane region" description="Helical" evidence="18">
    <location>
        <begin position="364"/>
        <end position="386"/>
    </location>
</feature>
<comment type="cofactor">
    <cofactor evidence="2">
        <name>Mg(2+)</name>
        <dbReference type="ChEBI" id="CHEBI:18420"/>
    </cofactor>
</comment>
<reference evidence="21" key="1">
    <citation type="submission" date="2020-11" db="EMBL/GenBank/DDBJ databases">
        <authorList>
            <person name="Tran Van P."/>
        </authorList>
    </citation>
    <scope>NUCLEOTIDE SEQUENCE</scope>
</reference>
<evidence type="ECO:0000256" key="10">
    <source>
        <dbReference type="ARBA" id="ARBA00022723"/>
    </source>
</evidence>
<dbReference type="GO" id="GO:0018279">
    <property type="term" value="P:protein N-linked glycosylation via asparagine"/>
    <property type="evidence" value="ECO:0007669"/>
    <property type="project" value="TreeGrafter"/>
</dbReference>
<evidence type="ECO:0000256" key="15">
    <source>
        <dbReference type="ARBA" id="ARBA00023180"/>
    </source>
</evidence>
<dbReference type="GO" id="GO:0008250">
    <property type="term" value="C:oligosaccharyltransferase complex"/>
    <property type="evidence" value="ECO:0007669"/>
    <property type="project" value="UniProtKB-ARBA"/>
</dbReference>
<keyword evidence="15" id="KW-0325">Glycoprotein</keyword>
<evidence type="ECO:0000256" key="1">
    <source>
        <dbReference type="ARBA" id="ARBA00001936"/>
    </source>
</evidence>
<keyword evidence="7" id="KW-0328">Glycosyltransferase</keyword>
<dbReference type="InterPro" id="IPR048307">
    <property type="entry name" value="STT3_N"/>
</dbReference>
<dbReference type="Pfam" id="PF21436">
    <property type="entry name" value="STT3-PglB_core"/>
    <property type="match status" value="1"/>
</dbReference>
<dbReference type="FunFam" id="3.40.50.12610:FF:000001">
    <property type="entry name" value="Dolichyl-diphosphooligosaccharide--protein glycosyltransferase subunit STT3B"/>
    <property type="match status" value="1"/>
</dbReference>
<sequence>MPATVESGSAVKNSLFNPSGWRSLLIFTVLALTCIAGFSSRLFAVIRFESIIHEFDPWFNYRSTAYMVKHGFYNFLNWFDERAWYPLGRIVGGTVYPGLMVTSGSIHYVLSLLNIHVHIRDICVFLAPIFSGLTALSTYFLTKELWTPGAGLFAASFICIVPGYISRSVAGSYDNEGIAIFALMFTYYLWVKSVKTGSLFWAASTALSYFYMVSAWGGYVFIINLIPLHVFVLLVLGRYSARLYTAYSTFYILGTILSMQIPFVGFQPVRTSEHMAAAGVFALINAVALLKFLQSYMTKAEFRHFVLIGSSVAAGTVFVAVVGLTYAGIIAPWSGRFYSLWDTGYAKIHIPIIASVSEHQPTTWFSFFFDLHILAAVFPVGIWYCIKNINDERVFIVLYAVSATYFAGVMVRLMLTLTPVVCVLSAIGFSQLFELYLRDDESDKNKESGVDSEDENSDEHNHKMYDKVCGFIFHEYFFFLRQPGKLRKMKHEKLKDGTGGGAAGSLGVNLRSIVVVAMLMMLMMFAVHCTWVTSNAYSSPSIVLATYSNEGSRYILDDFREAYFWLSQNTAEDATIMSWWDYGYQIAGMGNRTTLVDNNTWNNSHIALVGKAMSSNESAAYDIMMNLGVDYVLVIFGGAIGYSGDDINKFLWMVRIAEGEHPKDIREADYFTERGEFRIDAEGSPTLLNCLMYKLSYYKFAEMPGDYRSPRGYDRTRNAVIGNPDISLTYLEEAYTTEHWLVRIYRFVLVLNFLSTLSLTVVENYFSVKKEEDFNRPEILRSDVQLKLPRVSSKKVSLGYATMKRKKGSIKNRPVVVKGKRPAVRTVKA</sequence>
<evidence type="ECO:0000256" key="3">
    <source>
        <dbReference type="ARBA" id="ARBA00004477"/>
    </source>
</evidence>
<feature type="transmembrane region" description="Helical" evidence="18">
    <location>
        <begin position="210"/>
        <end position="236"/>
    </location>
</feature>
<organism evidence="21">
    <name type="scientific">Notodromas monacha</name>
    <dbReference type="NCBI Taxonomy" id="399045"/>
    <lineage>
        <taxon>Eukaryota</taxon>
        <taxon>Metazoa</taxon>
        <taxon>Ecdysozoa</taxon>
        <taxon>Arthropoda</taxon>
        <taxon>Crustacea</taxon>
        <taxon>Oligostraca</taxon>
        <taxon>Ostracoda</taxon>
        <taxon>Podocopa</taxon>
        <taxon>Podocopida</taxon>
        <taxon>Cypridocopina</taxon>
        <taxon>Cypridoidea</taxon>
        <taxon>Cyprididae</taxon>
        <taxon>Notodromas</taxon>
    </lineage>
</organism>
<evidence type="ECO:0000256" key="4">
    <source>
        <dbReference type="ARBA" id="ARBA00004922"/>
    </source>
</evidence>
<keyword evidence="12" id="KW-0460">Magnesium</keyword>
<dbReference type="AlphaFoldDB" id="A0A7R9BJ04"/>
<evidence type="ECO:0000256" key="14">
    <source>
        <dbReference type="ARBA" id="ARBA00023136"/>
    </source>
</evidence>
<comment type="similarity">
    <text evidence="5">Belongs to the STT3 family.</text>
</comment>
<evidence type="ECO:0000313" key="22">
    <source>
        <dbReference type="Proteomes" id="UP000678499"/>
    </source>
</evidence>
<keyword evidence="14 18" id="KW-0472">Membrane</keyword>
<evidence type="ECO:0000256" key="16">
    <source>
        <dbReference type="ARBA" id="ARBA00023211"/>
    </source>
</evidence>
<feature type="transmembrane region" description="Helical" evidence="18">
    <location>
        <begin position="122"/>
        <end position="140"/>
    </location>
</feature>
<comment type="pathway">
    <text evidence="4">Protein modification; protein glycosylation.</text>
</comment>
<comment type="catalytic activity">
    <reaction evidence="17">
        <text>a di-trans,poly-cis-dolichyl diphosphooligosaccharide + L-asparaginyl-[protein] = N(4)-(oligosaccharide-(1-&gt;4)-N-acetyl-beta-D-glucosaminyl-(1-&gt;4)-N-acetyl-beta-D-glucosaminyl)-L-asparaginyl-[protein] + a di-trans,poly-cis-dolichyl diphosphate + H(+)</text>
        <dbReference type="Rhea" id="RHEA:22980"/>
        <dbReference type="Rhea" id="RHEA-COMP:12804"/>
        <dbReference type="Rhea" id="RHEA-COMP:12805"/>
        <dbReference type="Rhea" id="RHEA-COMP:19506"/>
        <dbReference type="Rhea" id="RHEA-COMP:19509"/>
        <dbReference type="ChEBI" id="CHEBI:15378"/>
        <dbReference type="ChEBI" id="CHEBI:50347"/>
        <dbReference type="ChEBI" id="CHEBI:57497"/>
        <dbReference type="ChEBI" id="CHEBI:57570"/>
        <dbReference type="ChEBI" id="CHEBI:132529"/>
        <dbReference type="EC" id="2.4.99.18"/>
    </reaction>
</comment>
<dbReference type="InterPro" id="IPR003674">
    <property type="entry name" value="Oligo_trans_STT3"/>
</dbReference>
<evidence type="ECO:0000256" key="18">
    <source>
        <dbReference type="SAM" id="Phobius"/>
    </source>
</evidence>
<evidence type="ECO:0000256" key="11">
    <source>
        <dbReference type="ARBA" id="ARBA00022824"/>
    </source>
</evidence>
<keyword evidence="13 18" id="KW-1133">Transmembrane helix</keyword>
<feature type="transmembrane region" description="Helical" evidence="18">
    <location>
        <begin position="146"/>
        <end position="165"/>
    </location>
</feature>
<evidence type="ECO:0000256" key="13">
    <source>
        <dbReference type="ARBA" id="ARBA00022989"/>
    </source>
</evidence>